<dbReference type="AlphaFoldDB" id="A0A5J9TCE7"/>
<evidence type="ECO:0000313" key="4">
    <source>
        <dbReference type="Proteomes" id="UP000324897"/>
    </source>
</evidence>
<dbReference type="PANTHER" id="PTHR45786:SF75">
    <property type="entry name" value="ATP-DEPENDENT DNA HELICASE"/>
    <property type="match status" value="1"/>
</dbReference>
<feature type="chain" id="PRO_5023897504" description="Helitron helicase-like domain-containing protein" evidence="1">
    <location>
        <begin position="21"/>
        <end position="141"/>
    </location>
</feature>
<protein>
    <recommendedName>
        <fullName evidence="2">Helitron helicase-like domain-containing protein</fullName>
    </recommendedName>
</protein>
<dbReference type="Pfam" id="PF14214">
    <property type="entry name" value="Helitron_like_N"/>
    <property type="match status" value="1"/>
</dbReference>
<organism evidence="3 4">
    <name type="scientific">Eragrostis curvula</name>
    <name type="common">weeping love grass</name>
    <dbReference type="NCBI Taxonomy" id="38414"/>
    <lineage>
        <taxon>Eukaryota</taxon>
        <taxon>Viridiplantae</taxon>
        <taxon>Streptophyta</taxon>
        <taxon>Embryophyta</taxon>
        <taxon>Tracheophyta</taxon>
        <taxon>Spermatophyta</taxon>
        <taxon>Magnoliopsida</taxon>
        <taxon>Liliopsida</taxon>
        <taxon>Poales</taxon>
        <taxon>Poaceae</taxon>
        <taxon>PACMAD clade</taxon>
        <taxon>Chloridoideae</taxon>
        <taxon>Eragrostideae</taxon>
        <taxon>Eragrostidinae</taxon>
        <taxon>Eragrostis</taxon>
    </lineage>
</organism>
<dbReference type="InterPro" id="IPR025476">
    <property type="entry name" value="Helitron_helicase-like"/>
</dbReference>
<proteinExistence type="predicted"/>
<dbReference type="Gramene" id="TVU09090">
    <property type="protein sequence ID" value="TVU09090"/>
    <property type="gene ID" value="EJB05_42530"/>
</dbReference>
<keyword evidence="1" id="KW-0732">Signal</keyword>
<sequence>MWTRGDIMLRLLLSNRLIFWCFFCGDIVDPHEDFPSAVDIDDEAEADDRTGGQGGDPESNKKYVNARVYYAYKLQIRREEFNVLFHGGRLFQQWLIDMYLKVESMRLNWYSRPAHQKIIRADFYQITTFSKLVISSKCMNK</sequence>
<dbReference type="PANTHER" id="PTHR45786">
    <property type="entry name" value="DNA BINDING PROTEIN-LIKE"/>
    <property type="match status" value="1"/>
</dbReference>
<dbReference type="EMBL" id="RWGY01000039">
    <property type="protein sequence ID" value="TVU09090.1"/>
    <property type="molecule type" value="Genomic_DNA"/>
</dbReference>
<comment type="caution">
    <text evidence="3">The sequence shown here is derived from an EMBL/GenBank/DDBJ whole genome shotgun (WGS) entry which is preliminary data.</text>
</comment>
<accession>A0A5J9TCE7</accession>
<evidence type="ECO:0000256" key="1">
    <source>
        <dbReference type="SAM" id="SignalP"/>
    </source>
</evidence>
<feature type="signal peptide" evidence="1">
    <location>
        <begin position="1"/>
        <end position="20"/>
    </location>
</feature>
<gene>
    <name evidence="3" type="ORF">EJB05_42530</name>
</gene>
<name>A0A5J9TCE7_9POAL</name>
<feature type="domain" description="Helitron helicase-like" evidence="2">
    <location>
        <begin position="69"/>
        <end position="129"/>
    </location>
</feature>
<reference evidence="3 4" key="1">
    <citation type="journal article" date="2019" name="Sci. Rep.">
        <title>A high-quality genome of Eragrostis curvula grass provides insights into Poaceae evolution and supports new strategies to enhance forage quality.</title>
        <authorList>
            <person name="Carballo J."/>
            <person name="Santos B.A.C.M."/>
            <person name="Zappacosta D."/>
            <person name="Garbus I."/>
            <person name="Selva J.P."/>
            <person name="Gallo C.A."/>
            <person name="Diaz A."/>
            <person name="Albertini E."/>
            <person name="Caccamo M."/>
            <person name="Echenique V."/>
        </authorList>
    </citation>
    <scope>NUCLEOTIDE SEQUENCE [LARGE SCALE GENOMIC DNA]</scope>
    <source>
        <strain evidence="4">cv. Victoria</strain>
        <tissue evidence="3">Leaf</tissue>
    </source>
</reference>
<dbReference type="Proteomes" id="UP000324897">
    <property type="component" value="Chromosome 3"/>
</dbReference>
<evidence type="ECO:0000259" key="2">
    <source>
        <dbReference type="Pfam" id="PF14214"/>
    </source>
</evidence>
<feature type="non-terminal residue" evidence="3">
    <location>
        <position position="1"/>
    </location>
</feature>
<evidence type="ECO:0000313" key="3">
    <source>
        <dbReference type="EMBL" id="TVU09090.1"/>
    </source>
</evidence>
<dbReference type="OrthoDB" id="7692063at2759"/>
<keyword evidence="4" id="KW-1185">Reference proteome</keyword>